<dbReference type="EMBL" id="QGKW02001660">
    <property type="protein sequence ID" value="KAF2580292.1"/>
    <property type="molecule type" value="Genomic_DNA"/>
</dbReference>
<keyword evidence="1" id="KW-1133">Transmembrane helix</keyword>
<feature type="transmembrane region" description="Helical" evidence="1">
    <location>
        <begin position="20"/>
        <end position="42"/>
    </location>
</feature>
<reference evidence="2" key="1">
    <citation type="submission" date="2019-12" db="EMBL/GenBank/DDBJ databases">
        <title>Genome sequencing and annotation of Brassica cretica.</title>
        <authorList>
            <person name="Studholme D.J."/>
            <person name="Sarris P.F."/>
        </authorList>
    </citation>
    <scope>NUCLEOTIDE SEQUENCE</scope>
    <source>
        <strain evidence="2">PFS-001/15</strain>
        <tissue evidence="2">Leaf</tissue>
    </source>
</reference>
<gene>
    <name evidence="2" type="ORF">F2Q68_00002300</name>
</gene>
<evidence type="ECO:0000313" key="2">
    <source>
        <dbReference type="EMBL" id="KAF2580292.1"/>
    </source>
</evidence>
<proteinExistence type="predicted"/>
<feature type="transmembrane region" description="Helical" evidence="1">
    <location>
        <begin position="54"/>
        <end position="77"/>
    </location>
</feature>
<dbReference type="Proteomes" id="UP000712281">
    <property type="component" value="Unassembled WGS sequence"/>
</dbReference>
<dbReference type="AlphaFoldDB" id="A0A8S9JFR1"/>
<evidence type="ECO:0000313" key="3">
    <source>
        <dbReference type="Proteomes" id="UP000712281"/>
    </source>
</evidence>
<evidence type="ECO:0000256" key="1">
    <source>
        <dbReference type="SAM" id="Phobius"/>
    </source>
</evidence>
<protein>
    <submittedName>
        <fullName evidence="2">Uncharacterized protein</fullName>
    </submittedName>
</protein>
<keyword evidence="1" id="KW-0812">Transmembrane</keyword>
<name>A0A8S9JFR1_BRACR</name>
<accession>A0A8S9JFR1</accession>
<sequence>MLESVSPVNTQAKPPLLEFLFYAAAVLQVTIGVEICGCIRPVNTQAKPASLEFLFYAAAVLQVTIGVEICGCIRYLVARDKFFFFCFGGD</sequence>
<keyword evidence="1" id="KW-0472">Membrane</keyword>
<comment type="caution">
    <text evidence="2">The sequence shown here is derived from an EMBL/GenBank/DDBJ whole genome shotgun (WGS) entry which is preliminary data.</text>
</comment>
<organism evidence="2 3">
    <name type="scientific">Brassica cretica</name>
    <name type="common">Mustard</name>
    <dbReference type="NCBI Taxonomy" id="69181"/>
    <lineage>
        <taxon>Eukaryota</taxon>
        <taxon>Viridiplantae</taxon>
        <taxon>Streptophyta</taxon>
        <taxon>Embryophyta</taxon>
        <taxon>Tracheophyta</taxon>
        <taxon>Spermatophyta</taxon>
        <taxon>Magnoliopsida</taxon>
        <taxon>eudicotyledons</taxon>
        <taxon>Gunneridae</taxon>
        <taxon>Pentapetalae</taxon>
        <taxon>rosids</taxon>
        <taxon>malvids</taxon>
        <taxon>Brassicales</taxon>
        <taxon>Brassicaceae</taxon>
        <taxon>Brassiceae</taxon>
        <taxon>Brassica</taxon>
    </lineage>
</organism>